<dbReference type="OrthoDB" id="2433906at2759"/>
<protein>
    <recommendedName>
        <fullName evidence="3">Cas12f1-like TNB domain-containing protein</fullName>
    </recommendedName>
</protein>
<dbReference type="GO" id="GO:0003677">
    <property type="term" value="F:DNA binding"/>
    <property type="evidence" value="ECO:0007669"/>
    <property type="project" value="UniProtKB-KW"/>
</dbReference>
<keyword evidence="5" id="KW-1185">Reference proteome</keyword>
<dbReference type="InterPro" id="IPR010095">
    <property type="entry name" value="Cas12f1-like_TNB"/>
</dbReference>
<sequence length="398" mass="43796">MKILTLDAGQACPIGAYAYLPNGLIETDKGKEKANQGAAMEGVITTDLEPSVDATSGPSSMPDVASSSSRAITADSTSVSAPSPAFDVAYTSAQEQATDPDPGGAPSSSSSSPVHFNLAIKQKAVYQPVFRFRRWLEHEKSLVPEGQDESIHSLESHLPPLRGHSASVIEYARELEEVEERLKTFYTGDHHRFNRSKWDMSRARHEEYQLMAERLLNIVGGSLGRRIEDNKEQDPVLIGVGLGQFESNIKLSSLDSTFLAYFIRTVRSLGYIVLGINEYYTSRKCPRCTLFVAQVTLRSLYCFNCSTYFHRDVLAAENMSLIVRERLKTQTRPRHLQPINADGSLPWEAVPDTGPTVSSSSAEVSSSSKPNPSHTRRKRTTTASSQGLGRRGEKAARV</sequence>
<dbReference type="Pfam" id="PF07282">
    <property type="entry name" value="Cas12f1-like_TNB"/>
    <property type="match status" value="1"/>
</dbReference>
<evidence type="ECO:0000313" key="4">
    <source>
        <dbReference type="EMBL" id="OAQ31430.1"/>
    </source>
</evidence>
<dbReference type="EMBL" id="KV442030">
    <property type="protein sequence ID" value="OAQ31430.1"/>
    <property type="molecule type" value="Genomic_DNA"/>
</dbReference>
<gene>
    <name evidence="4" type="ORF">K457DRAFT_136326</name>
</gene>
<feature type="domain" description="Cas12f1-like TNB" evidence="3">
    <location>
        <begin position="267"/>
        <end position="318"/>
    </location>
</feature>
<accession>A0A197K1R4</accession>
<feature type="compositionally biased region" description="Low complexity" evidence="2">
    <location>
        <begin position="56"/>
        <end position="69"/>
    </location>
</feature>
<evidence type="ECO:0000313" key="5">
    <source>
        <dbReference type="Proteomes" id="UP000078512"/>
    </source>
</evidence>
<evidence type="ECO:0000256" key="2">
    <source>
        <dbReference type="SAM" id="MobiDB-lite"/>
    </source>
</evidence>
<feature type="compositionally biased region" description="Polar residues" evidence="2">
    <location>
        <begin position="70"/>
        <end position="81"/>
    </location>
</feature>
<dbReference type="AlphaFoldDB" id="A0A197K1R4"/>
<evidence type="ECO:0000256" key="1">
    <source>
        <dbReference type="ARBA" id="ARBA00023125"/>
    </source>
</evidence>
<feature type="compositionally biased region" description="Low complexity" evidence="2">
    <location>
        <begin position="357"/>
        <end position="368"/>
    </location>
</feature>
<reference evidence="4 5" key="1">
    <citation type="submission" date="2016-05" db="EMBL/GenBank/DDBJ databases">
        <title>Genome sequencing reveals origins of a unique bacterial endosymbiosis in the earliest lineages of terrestrial Fungi.</title>
        <authorList>
            <consortium name="DOE Joint Genome Institute"/>
            <person name="Uehling J."/>
            <person name="Gryganskyi A."/>
            <person name="Hameed K."/>
            <person name="Tschaplinski T."/>
            <person name="Misztal P."/>
            <person name="Wu S."/>
            <person name="Desiro A."/>
            <person name="Vande Pol N."/>
            <person name="Du Z.-Y."/>
            <person name="Zienkiewicz A."/>
            <person name="Zienkiewicz K."/>
            <person name="Morin E."/>
            <person name="Tisserant E."/>
            <person name="Splivallo R."/>
            <person name="Hainaut M."/>
            <person name="Henrissat B."/>
            <person name="Ohm R."/>
            <person name="Kuo A."/>
            <person name="Yan J."/>
            <person name="Lipzen A."/>
            <person name="Nolan M."/>
            <person name="Labutti K."/>
            <person name="Barry K."/>
            <person name="Goldstein A."/>
            <person name="Labbe J."/>
            <person name="Schadt C."/>
            <person name="Tuskan G."/>
            <person name="Grigoriev I."/>
            <person name="Martin F."/>
            <person name="Vilgalys R."/>
            <person name="Bonito G."/>
        </authorList>
    </citation>
    <scope>NUCLEOTIDE SEQUENCE [LARGE SCALE GENOMIC DNA]</scope>
    <source>
        <strain evidence="4 5">AG-77</strain>
    </source>
</reference>
<feature type="region of interest" description="Disordered" evidence="2">
    <location>
        <begin position="47"/>
        <end position="113"/>
    </location>
</feature>
<dbReference type="Proteomes" id="UP000078512">
    <property type="component" value="Unassembled WGS sequence"/>
</dbReference>
<name>A0A197K1R4_9FUNG</name>
<feature type="region of interest" description="Disordered" evidence="2">
    <location>
        <begin position="332"/>
        <end position="398"/>
    </location>
</feature>
<organism evidence="4 5">
    <name type="scientific">Linnemannia elongata AG-77</name>
    <dbReference type="NCBI Taxonomy" id="1314771"/>
    <lineage>
        <taxon>Eukaryota</taxon>
        <taxon>Fungi</taxon>
        <taxon>Fungi incertae sedis</taxon>
        <taxon>Mucoromycota</taxon>
        <taxon>Mortierellomycotina</taxon>
        <taxon>Mortierellomycetes</taxon>
        <taxon>Mortierellales</taxon>
        <taxon>Mortierellaceae</taxon>
        <taxon>Linnemannia</taxon>
    </lineage>
</organism>
<keyword evidence="1" id="KW-0238">DNA-binding</keyword>
<evidence type="ECO:0000259" key="3">
    <source>
        <dbReference type="Pfam" id="PF07282"/>
    </source>
</evidence>
<proteinExistence type="predicted"/>